<comment type="similarity">
    <text evidence="4 15">Belongs to the glycosyl hydrolase 13 family.</text>
</comment>
<dbReference type="InterPro" id="IPR006047">
    <property type="entry name" value="GH13_cat_dom"/>
</dbReference>
<evidence type="ECO:0000259" key="19">
    <source>
        <dbReference type="SMART" id="SM00642"/>
    </source>
</evidence>
<dbReference type="SMR" id="A0A6B9VME7"/>
<dbReference type="Gene3D" id="2.60.40.1180">
    <property type="entry name" value="Golgi alpha-mannosidase II"/>
    <property type="match status" value="1"/>
</dbReference>
<dbReference type="EMBL" id="MN605346">
    <property type="protein sequence ID" value="QHO60736.1"/>
    <property type="molecule type" value="mRNA"/>
</dbReference>
<dbReference type="GO" id="GO:0004556">
    <property type="term" value="F:alpha-amylase activity"/>
    <property type="evidence" value="ECO:0007669"/>
    <property type="project" value="UniProtKB-UniRule"/>
</dbReference>
<evidence type="ECO:0000256" key="14">
    <source>
        <dbReference type="ARBA" id="ARBA00023295"/>
    </source>
</evidence>
<evidence type="ECO:0000256" key="15">
    <source>
        <dbReference type="RuleBase" id="RU003615"/>
    </source>
</evidence>
<keyword evidence="8 17" id="KW-0732">Signal</keyword>
<keyword evidence="9 16" id="KW-0378">Hydrolase</keyword>
<keyword evidence="12" id="KW-0868">Chloride</keyword>
<dbReference type="EC" id="3.2.1.1" evidence="6 16"/>
<name>A0A6B9VME7_9DIPT</name>
<comment type="subunit">
    <text evidence="5">Monomer.</text>
</comment>
<dbReference type="Pfam" id="PF02806">
    <property type="entry name" value="Alpha-amylase_C"/>
    <property type="match status" value="1"/>
</dbReference>
<accession>A0A6B9VME7</accession>
<dbReference type="InterPro" id="IPR006046">
    <property type="entry name" value="Alpha_amylase"/>
</dbReference>
<evidence type="ECO:0000256" key="13">
    <source>
        <dbReference type="ARBA" id="ARBA00023277"/>
    </source>
</evidence>
<evidence type="ECO:0000256" key="11">
    <source>
        <dbReference type="ARBA" id="ARBA00023157"/>
    </source>
</evidence>
<evidence type="ECO:0000256" key="9">
    <source>
        <dbReference type="ARBA" id="ARBA00022801"/>
    </source>
</evidence>
<feature type="chain" id="PRO_5025346985" description="Alpha-amylase" evidence="17">
    <location>
        <begin position="31"/>
        <end position="509"/>
    </location>
</feature>
<dbReference type="GO" id="GO:0046872">
    <property type="term" value="F:metal ion binding"/>
    <property type="evidence" value="ECO:0007669"/>
    <property type="project" value="UniProtKB-KW"/>
</dbReference>
<dbReference type="InterPro" id="IPR031319">
    <property type="entry name" value="A-amylase_C"/>
</dbReference>
<feature type="domain" description="Alpha-amylase C-terminal" evidence="18">
    <location>
        <begin position="421"/>
        <end position="508"/>
    </location>
</feature>
<comment type="catalytic activity">
    <reaction evidence="1 16">
        <text>Endohydrolysis of (1-&gt;4)-alpha-D-glucosidic linkages in polysaccharides containing three or more (1-&gt;4)-alpha-linked D-glucose units.</text>
        <dbReference type="EC" id="3.2.1.1"/>
    </reaction>
</comment>
<dbReference type="AlphaFoldDB" id="A0A6B9VME7"/>
<evidence type="ECO:0000313" key="20">
    <source>
        <dbReference type="EMBL" id="QHO60736.1"/>
    </source>
</evidence>
<feature type="signal peptide" evidence="17">
    <location>
        <begin position="1"/>
        <end position="30"/>
    </location>
</feature>
<dbReference type="InterPro" id="IPR013780">
    <property type="entry name" value="Glyco_hydro_b"/>
</dbReference>
<organism evidence="20">
    <name type="scientific">Sergentomyia schwetzi</name>
    <dbReference type="NCBI Taxonomy" id="114605"/>
    <lineage>
        <taxon>Eukaryota</taxon>
        <taxon>Metazoa</taxon>
        <taxon>Ecdysozoa</taxon>
        <taxon>Arthropoda</taxon>
        <taxon>Hexapoda</taxon>
        <taxon>Insecta</taxon>
        <taxon>Pterygota</taxon>
        <taxon>Neoptera</taxon>
        <taxon>Endopterygota</taxon>
        <taxon>Diptera</taxon>
        <taxon>Nematocera</taxon>
        <taxon>Psychodoidea</taxon>
        <taxon>Psychodidae</taxon>
        <taxon>Sergentomyia</taxon>
        <taxon>Sergentomyia</taxon>
    </lineage>
</organism>
<dbReference type="PRINTS" id="PR00110">
    <property type="entry name" value="ALPHAAMYLASE"/>
</dbReference>
<evidence type="ECO:0000256" key="5">
    <source>
        <dbReference type="ARBA" id="ARBA00011245"/>
    </source>
</evidence>
<evidence type="ECO:0000256" key="3">
    <source>
        <dbReference type="ARBA" id="ARBA00001923"/>
    </source>
</evidence>
<dbReference type="SMART" id="SM00632">
    <property type="entry name" value="Aamy_C"/>
    <property type="match status" value="1"/>
</dbReference>
<dbReference type="CDD" id="cd11317">
    <property type="entry name" value="AmyAc_bac_euk_AmyA"/>
    <property type="match status" value="1"/>
</dbReference>
<dbReference type="SUPFAM" id="SSF51011">
    <property type="entry name" value="Glycosyl hydrolase domain"/>
    <property type="match status" value="1"/>
</dbReference>
<evidence type="ECO:0000256" key="12">
    <source>
        <dbReference type="ARBA" id="ARBA00023214"/>
    </source>
</evidence>
<evidence type="ECO:0000256" key="10">
    <source>
        <dbReference type="ARBA" id="ARBA00022837"/>
    </source>
</evidence>
<evidence type="ECO:0000256" key="7">
    <source>
        <dbReference type="ARBA" id="ARBA00022723"/>
    </source>
</evidence>
<proteinExistence type="evidence at transcript level"/>
<dbReference type="SUPFAM" id="SSF51445">
    <property type="entry name" value="(Trans)glycosidases"/>
    <property type="match status" value="1"/>
</dbReference>
<dbReference type="InterPro" id="IPR006048">
    <property type="entry name" value="A-amylase/branching_C"/>
</dbReference>
<dbReference type="InterPro" id="IPR017853">
    <property type="entry name" value="GH"/>
</dbReference>
<comment type="cofactor">
    <cofactor evidence="2">
        <name>Ca(2+)</name>
        <dbReference type="ChEBI" id="CHEBI:29108"/>
    </cofactor>
</comment>
<evidence type="ECO:0000256" key="17">
    <source>
        <dbReference type="SAM" id="SignalP"/>
    </source>
</evidence>
<dbReference type="GO" id="GO:0005975">
    <property type="term" value="P:carbohydrate metabolic process"/>
    <property type="evidence" value="ECO:0007669"/>
    <property type="project" value="InterPro"/>
</dbReference>
<protein>
    <recommendedName>
        <fullName evidence="6 16">Alpha-amylase</fullName>
        <ecNumber evidence="6 16">3.2.1.1</ecNumber>
    </recommendedName>
</protein>
<evidence type="ECO:0000256" key="4">
    <source>
        <dbReference type="ARBA" id="ARBA00008061"/>
    </source>
</evidence>
<reference evidence="20" key="1">
    <citation type="submission" date="2019-10" db="EMBL/GenBank/DDBJ databases">
        <title>Sergentomyia schwetzi: salivary gland transcriptome, proteome and enzymatic activities in two lineages adapted to different blood sources.</title>
        <authorList>
            <person name="Polanska N."/>
            <person name="Ishemgulova A."/>
            <person name="Volfova V."/>
            <person name="Flegontov P."/>
            <person name="Votypka J."/>
            <person name="Yurchenko V."/>
            <person name="Volf P."/>
        </authorList>
    </citation>
    <scope>NUCLEOTIDE SEQUENCE</scope>
    <source>
        <tissue evidence="20">Salivary glands</tissue>
    </source>
</reference>
<keyword evidence="10" id="KW-0106">Calcium</keyword>
<evidence type="ECO:0000256" key="8">
    <source>
        <dbReference type="ARBA" id="ARBA00022729"/>
    </source>
</evidence>
<sequence>MSLVGASKSDKMKVLSTFLIICCLLGISKSQFNPNYVDNRTVMVQLFDWTFNDIADECVNFLGPYGFGGVQVSPITECWISEQGFWYERYSVISYKIFTRSGTEEEFARMVKVCQEQGVRIYVNVVFNHMTANLGPEIYGYGGSVAYPPDYYYPAVPYNKSHFHPECDITNFQNASEVRNCQLYTLRDLNQTIPYVREKIIGLLDHLIDLGVAGFRIDAAKHMDPSDLGYIYSHTKNLNPLFGFKHTDTALFAQEVIDYGFEPITASEYSPIGVVTEFKACYFLGVAFRGKLKLAVLKTWGPSFSQLSMLPSNRAFVFVDNHDTERQGGPDLISYKDGKIYIMAVIFNLAHIYGTPRIMSSYAFDNYDQGPPHDENNNIIGPGPFTNGETTCTNDWICQHRWRPIRNMVQFRNVVKEEPLTLWYDNGGNQIAFSRGGRGFVAFNNEDFAFSSIVKTSLPTGIYCDVISGEKINGICTGKIIAVMGGEVTVNIPANDEFGTIAIHTNSKL</sequence>
<keyword evidence="14 16" id="KW-0326">Glycosidase</keyword>
<evidence type="ECO:0000256" key="2">
    <source>
        <dbReference type="ARBA" id="ARBA00001913"/>
    </source>
</evidence>
<evidence type="ECO:0000259" key="18">
    <source>
        <dbReference type="SMART" id="SM00632"/>
    </source>
</evidence>
<feature type="domain" description="Glycosyl hydrolase family 13 catalytic" evidence="19">
    <location>
        <begin position="41"/>
        <end position="412"/>
    </location>
</feature>
<keyword evidence="11" id="KW-1015">Disulfide bond</keyword>
<dbReference type="Gene3D" id="3.20.20.80">
    <property type="entry name" value="Glycosidases"/>
    <property type="match status" value="1"/>
</dbReference>
<evidence type="ECO:0000256" key="6">
    <source>
        <dbReference type="ARBA" id="ARBA00012595"/>
    </source>
</evidence>
<comment type="cofactor">
    <cofactor evidence="3">
        <name>chloride</name>
        <dbReference type="ChEBI" id="CHEBI:17996"/>
    </cofactor>
</comment>
<evidence type="ECO:0000256" key="16">
    <source>
        <dbReference type="RuleBase" id="RU361134"/>
    </source>
</evidence>
<keyword evidence="7" id="KW-0479">Metal-binding</keyword>
<dbReference type="PANTHER" id="PTHR43447">
    <property type="entry name" value="ALPHA-AMYLASE"/>
    <property type="match status" value="1"/>
</dbReference>
<evidence type="ECO:0000256" key="1">
    <source>
        <dbReference type="ARBA" id="ARBA00000548"/>
    </source>
</evidence>
<dbReference type="SMART" id="SM00642">
    <property type="entry name" value="Aamy"/>
    <property type="match status" value="1"/>
</dbReference>
<dbReference type="Pfam" id="PF00128">
    <property type="entry name" value="Alpha-amylase"/>
    <property type="match status" value="1"/>
</dbReference>
<keyword evidence="13 16" id="KW-0119">Carbohydrate metabolism</keyword>